<dbReference type="InterPro" id="IPR007715">
    <property type="entry name" value="Coq4"/>
</dbReference>
<evidence type="ECO:0000313" key="2">
    <source>
        <dbReference type="EMBL" id="GAA4135739.1"/>
    </source>
</evidence>
<sequence length="163" mass="19663">MRGLRLKFMLWLYDHSSRIYAKIFKAGKTPWGIAKEEFLQYPKNSLGYKLGEFYRDKGFDVMPTLENHDVFHILTETDTQIKDEIAMQYLLFGNSKLSLYLIGMLLVGTFIFPEHFRYYRSSYRKGQAMKKFHHLEFKEYLHMNVQVLRQSFYTKHIYAYIKN</sequence>
<feature type="transmembrane region" description="Helical" evidence="1">
    <location>
        <begin position="97"/>
        <end position="116"/>
    </location>
</feature>
<name>A0ABP7YGB0_9SPHI</name>
<evidence type="ECO:0008006" key="4">
    <source>
        <dbReference type="Google" id="ProtNLM"/>
    </source>
</evidence>
<dbReference type="RefSeq" id="WP_344673507.1">
    <property type="nucleotide sequence ID" value="NZ_BAAAZI010000006.1"/>
</dbReference>
<protein>
    <recommendedName>
        <fullName evidence="4">Ubiquinone biosynthesis protein COQ4</fullName>
    </recommendedName>
</protein>
<reference evidence="3" key="1">
    <citation type="journal article" date="2019" name="Int. J. Syst. Evol. Microbiol.">
        <title>The Global Catalogue of Microorganisms (GCM) 10K type strain sequencing project: providing services to taxonomists for standard genome sequencing and annotation.</title>
        <authorList>
            <consortium name="The Broad Institute Genomics Platform"/>
            <consortium name="The Broad Institute Genome Sequencing Center for Infectious Disease"/>
            <person name="Wu L."/>
            <person name="Ma J."/>
        </authorList>
    </citation>
    <scope>NUCLEOTIDE SEQUENCE [LARGE SCALE GENOMIC DNA]</scope>
    <source>
        <strain evidence="3">JCM 16704</strain>
    </source>
</reference>
<keyword evidence="1" id="KW-0472">Membrane</keyword>
<organism evidence="2 3">
    <name type="scientific">Sphingobacterium kyonggiense</name>
    <dbReference type="NCBI Taxonomy" id="714075"/>
    <lineage>
        <taxon>Bacteria</taxon>
        <taxon>Pseudomonadati</taxon>
        <taxon>Bacteroidota</taxon>
        <taxon>Sphingobacteriia</taxon>
        <taxon>Sphingobacteriales</taxon>
        <taxon>Sphingobacteriaceae</taxon>
        <taxon>Sphingobacterium</taxon>
    </lineage>
</organism>
<evidence type="ECO:0000313" key="3">
    <source>
        <dbReference type="Proteomes" id="UP001500101"/>
    </source>
</evidence>
<keyword evidence="1" id="KW-1133">Transmembrane helix</keyword>
<dbReference type="Proteomes" id="UP001500101">
    <property type="component" value="Unassembled WGS sequence"/>
</dbReference>
<keyword evidence="1" id="KW-0812">Transmembrane</keyword>
<dbReference type="Pfam" id="PF05019">
    <property type="entry name" value="Coq4"/>
    <property type="match status" value="1"/>
</dbReference>
<evidence type="ECO:0000256" key="1">
    <source>
        <dbReference type="SAM" id="Phobius"/>
    </source>
</evidence>
<dbReference type="EMBL" id="BAAAZI010000006">
    <property type="protein sequence ID" value="GAA4135739.1"/>
    <property type="molecule type" value="Genomic_DNA"/>
</dbReference>
<gene>
    <name evidence="2" type="ORF">GCM10022216_09910</name>
</gene>
<accession>A0ABP7YGB0</accession>
<proteinExistence type="predicted"/>
<keyword evidence="3" id="KW-1185">Reference proteome</keyword>
<comment type="caution">
    <text evidence="2">The sequence shown here is derived from an EMBL/GenBank/DDBJ whole genome shotgun (WGS) entry which is preliminary data.</text>
</comment>